<reference evidence="2" key="1">
    <citation type="journal article" date="2014" name="Int. J. Syst. Evol. Microbiol.">
        <title>Complete genome sequence of Corynebacterium casei LMG S-19264T (=DSM 44701T), isolated from a smear-ripened cheese.</title>
        <authorList>
            <consortium name="US DOE Joint Genome Institute (JGI-PGF)"/>
            <person name="Walter F."/>
            <person name="Albersmeier A."/>
            <person name="Kalinowski J."/>
            <person name="Ruckert C."/>
        </authorList>
    </citation>
    <scope>NUCLEOTIDE SEQUENCE</scope>
    <source>
        <strain evidence="2">CGMCC 1.12195</strain>
    </source>
</reference>
<reference evidence="2" key="2">
    <citation type="submission" date="2020-09" db="EMBL/GenBank/DDBJ databases">
        <authorList>
            <person name="Sun Q."/>
            <person name="Zhou Y."/>
        </authorList>
    </citation>
    <scope>NUCLEOTIDE SEQUENCE</scope>
    <source>
        <strain evidence="2">CGMCC 1.12195</strain>
    </source>
</reference>
<keyword evidence="3" id="KW-1185">Reference proteome</keyword>
<dbReference type="RefSeq" id="WP_188507434.1">
    <property type="nucleotide sequence ID" value="NZ_BMER01000004.1"/>
</dbReference>
<dbReference type="Proteomes" id="UP000660862">
    <property type="component" value="Unassembled WGS sequence"/>
</dbReference>
<proteinExistence type="predicted"/>
<dbReference type="InterPro" id="IPR025665">
    <property type="entry name" value="Beta-barrel_OMP_2"/>
</dbReference>
<evidence type="ECO:0000313" key="3">
    <source>
        <dbReference type="Proteomes" id="UP000660862"/>
    </source>
</evidence>
<protein>
    <recommendedName>
        <fullName evidence="1">Outer membrane protein beta-barrel domain-containing protein</fullName>
    </recommendedName>
</protein>
<feature type="domain" description="Outer membrane protein beta-barrel" evidence="1">
    <location>
        <begin position="20"/>
        <end position="181"/>
    </location>
</feature>
<dbReference type="AlphaFoldDB" id="A0A917HXT3"/>
<organism evidence="2 3">
    <name type="scientific">Parapedobacter pyrenivorans</name>
    <dbReference type="NCBI Taxonomy" id="1305674"/>
    <lineage>
        <taxon>Bacteria</taxon>
        <taxon>Pseudomonadati</taxon>
        <taxon>Bacteroidota</taxon>
        <taxon>Sphingobacteriia</taxon>
        <taxon>Sphingobacteriales</taxon>
        <taxon>Sphingobacteriaceae</taxon>
        <taxon>Parapedobacter</taxon>
    </lineage>
</organism>
<dbReference type="EMBL" id="BMER01000004">
    <property type="protein sequence ID" value="GGG97171.1"/>
    <property type="molecule type" value="Genomic_DNA"/>
</dbReference>
<evidence type="ECO:0000259" key="1">
    <source>
        <dbReference type="Pfam" id="PF13568"/>
    </source>
</evidence>
<gene>
    <name evidence="2" type="ORF">GCM10007415_35580</name>
</gene>
<sequence>MKNTLISFIFMFAILDAHAQRQEKIGFGIQAGWSMSRISGDTFDGKAGFIGGVHANFPVFGSFYVQPEVNFQQLGGKYKSDAYVIGDILYRDAELNMNYLGVPILMKYRFNPIDLDIFVGPQVGFKLRAKNKVGEGETYEAYHVKDTDIAGVYGLEYCLRLPDSRVDLILNARYTTGFTNFNKGENPNMPNDSYRNNALAFILGIRF</sequence>
<comment type="caution">
    <text evidence="2">The sequence shown here is derived from an EMBL/GenBank/DDBJ whole genome shotgun (WGS) entry which is preliminary data.</text>
</comment>
<dbReference type="Pfam" id="PF13568">
    <property type="entry name" value="OMP_b-brl_2"/>
    <property type="match status" value="1"/>
</dbReference>
<accession>A0A917HXT3</accession>
<name>A0A917HXT3_9SPHI</name>
<evidence type="ECO:0000313" key="2">
    <source>
        <dbReference type="EMBL" id="GGG97171.1"/>
    </source>
</evidence>